<dbReference type="FunFam" id="1.20.1050.10:FF:000017">
    <property type="entry name" value="Maleylacetoacetate isomerase"/>
    <property type="match status" value="1"/>
</dbReference>
<dbReference type="AlphaFoldDB" id="A0A0E2Z211"/>
<dbReference type="Gene3D" id="3.40.30.10">
    <property type="entry name" value="Glutaredoxin"/>
    <property type="match status" value="1"/>
</dbReference>
<dbReference type="HOGENOM" id="CLU_011226_20_1_6"/>
<sequence length="215" mass="24439">MVTLYTYFRSSAAYRVRIALNLKGIGYHSRFVHLLRRGGEQRQPAYLKLNPQGLVPALVDGGTVITQSLAIIAYLDERYPQPPLLPTDVKARAYVRSLAQLVACDIHPLNNLRVRQYLATCGRHSEAEWQAWYRHWIQEGFKALEAQLAAHPAADRYCYGNYPTVADICLVPQVYNAHRFNCQLDDYPLLSSIYRHCSVLKAFQEAAPECQLDAS</sequence>
<accession>A0A0E2Z211</accession>
<proteinExistence type="inferred from homology"/>
<dbReference type="PROSITE" id="PS50405">
    <property type="entry name" value="GST_CTER"/>
    <property type="match status" value="1"/>
</dbReference>
<dbReference type="GO" id="GO:0005737">
    <property type="term" value="C:cytoplasm"/>
    <property type="evidence" value="ECO:0007669"/>
    <property type="project" value="InterPro"/>
</dbReference>
<dbReference type="InterPro" id="IPR010987">
    <property type="entry name" value="Glutathione-S-Trfase_C-like"/>
</dbReference>
<dbReference type="Proteomes" id="UP000028839">
    <property type="component" value="Unassembled WGS sequence"/>
</dbReference>
<comment type="similarity">
    <text evidence="1">Belongs to the GST superfamily. Zeta family.</text>
</comment>
<organism evidence="4 5">
    <name type="scientific">Nitrosococcus oceani C-27</name>
    <dbReference type="NCBI Taxonomy" id="314279"/>
    <lineage>
        <taxon>Bacteria</taxon>
        <taxon>Pseudomonadati</taxon>
        <taxon>Pseudomonadota</taxon>
        <taxon>Gammaproteobacteria</taxon>
        <taxon>Chromatiales</taxon>
        <taxon>Chromatiaceae</taxon>
        <taxon>Nitrosococcus</taxon>
    </lineage>
</organism>
<evidence type="ECO:0000256" key="1">
    <source>
        <dbReference type="ARBA" id="ARBA00010007"/>
    </source>
</evidence>
<name>A0A0E2Z211_9GAMM</name>
<keyword evidence="4" id="KW-0413">Isomerase</keyword>
<dbReference type="CDD" id="cd03042">
    <property type="entry name" value="GST_N_Zeta"/>
    <property type="match status" value="1"/>
</dbReference>
<dbReference type="GO" id="GO:0016034">
    <property type="term" value="F:maleylacetoacetate isomerase activity"/>
    <property type="evidence" value="ECO:0007669"/>
    <property type="project" value="TreeGrafter"/>
</dbReference>
<dbReference type="InterPro" id="IPR036249">
    <property type="entry name" value="Thioredoxin-like_sf"/>
</dbReference>
<dbReference type="InterPro" id="IPR004045">
    <property type="entry name" value="Glutathione_S-Trfase_N"/>
</dbReference>
<evidence type="ECO:0000259" key="2">
    <source>
        <dbReference type="PROSITE" id="PS50404"/>
    </source>
</evidence>
<dbReference type="GO" id="GO:0006559">
    <property type="term" value="P:L-phenylalanine catabolic process"/>
    <property type="evidence" value="ECO:0007669"/>
    <property type="project" value="TreeGrafter"/>
</dbReference>
<feature type="domain" description="GST C-terminal" evidence="3">
    <location>
        <begin position="88"/>
        <end position="215"/>
    </location>
</feature>
<dbReference type="EMBL" id="JPGN01000043">
    <property type="protein sequence ID" value="KFI19658.1"/>
    <property type="molecule type" value="Genomic_DNA"/>
</dbReference>
<dbReference type="InterPro" id="IPR034330">
    <property type="entry name" value="GST_Zeta_C"/>
</dbReference>
<evidence type="ECO:0000259" key="3">
    <source>
        <dbReference type="PROSITE" id="PS50405"/>
    </source>
</evidence>
<dbReference type="InterPro" id="IPR036282">
    <property type="entry name" value="Glutathione-S-Trfase_C_sf"/>
</dbReference>
<dbReference type="InterPro" id="IPR005955">
    <property type="entry name" value="GST_Zeta"/>
</dbReference>
<dbReference type="PROSITE" id="PS50404">
    <property type="entry name" value="GST_NTER"/>
    <property type="match status" value="1"/>
</dbReference>
<dbReference type="CDD" id="cd03191">
    <property type="entry name" value="GST_C_Zeta"/>
    <property type="match status" value="1"/>
</dbReference>
<dbReference type="InterPro" id="IPR040079">
    <property type="entry name" value="Glutathione_S-Trfase"/>
</dbReference>
<dbReference type="SUPFAM" id="SSF47616">
    <property type="entry name" value="GST C-terminal domain-like"/>
    <property type="match status" value="1"/>
</dbReference>
<dbReference type="Gene3D" id="1.20.1050.10">
    <property type="match status" value="1"/>
</dbReference>
<dbReference type="SFLD" id="SFLDG00358">
    <property type="entry name" value="Main_(cytGST)"/>
    <property type="match status" value="1"/>
</dbReference>
<feature type="domain" description="GST N-terminal" evidence="2">
    <location>
        <begin position="1"/>
        <end position="83"/>
    </location>
</feature>
<dbReference type="SUPFAM" id="SSF52833">
    <property type="entry name" value="Thioredoxin-like"/>
    <property type="match status" value="1"/>
</dbReference>
<dbReference type="PANTHER" id="PTHR42673">
    <property type="entry name" value="MALEYLACETOACETATE ISOMERASE"/>
    <property type="match status" value="1"/>
</dbReference>
<dbReference type="OrthoDB" id="509852at2"/>
<comment type="caution">
    <text evidence="4">The sequence shown here is derived from an EMBL/GenBank/DDBJ whole genome shotgun (WGS) entry which is preliminary data.</text>
</comment>
<evidence type="ECO:0000313" key="5">
    <source>
        <dbReference type="Proteomes" id="UP000028839"/>
    </source>
</evidence>
<dbReference type="PANTHER" id="PTHR42673:SF21">
    <property type="entry name" value="GLUTATHIONE S-TRANSFERASE YFCF"/>
    <property type="match status" value="1"/>
</dbReference>
<dbReference type="NCBIfam" id="TIGR01262">
    <property type="entry name" value="maiA"/>
    <property type="match status" value="1"/>
</dbReference>
<dbReference type="Pfam" id="PF13409">
    <property type="entry name" value="GST_N_2"/>
    <property type="match status" value="1"/>
</dbReference>
<dbReference type="GO" id="GO:0004364">
    <property type="term" value="F:glutathione transferase activity"/>
    <property type="evidence" value="ECO:0007669"/>
    <property type="project" value="TreeGrafter"/>
</dbReference>
<protein>
    <submittedName>
        <fullName evidence="4">Maleylacetoacetate isomerase</fullName>
    </submittedName>
</protein>
<evidence type="ECO:0000313" key="4">
    <source>
        <dbReference type="EMBL" id="KFI19658.1"/>
    </source>
</evidence>
<dbReference type="GO" id="GO:0006749">
    <property type="term" value="P:glutathione metabolic process"/>
    <property type="evidence" value="ECO:0007669"/>
    <property type="project" value="TreeGrafter"/>
</dbReference>
<dbReference type="SFLD" id="SFLDS00019">
    <property type="entry name" value="Glutathione_Transferase_(cytos"/>
    <property type="match status" value="1"/>
</dbReference>
<dbReference type="InterPro" id="IPR034333">
    <property type="entry name" value="GST_Zeta_N"/>
</dbReference>
<gene>
    <name evidence="4" type="ORF">IB75_07535</name>
</gene>
<reference evidence="4 5" key="1">
    <citation type="submission" date="2014-07" db="EMBL/GenBank/DDBJ databases">
        <title>Comparative analysis of Nitrosococcus oceani genome inventories of strains from Pacific and Atlantic gyres.</title>
        <authorList>
            <person name="Lim C.K."/>
            <person name="Wang L."/>
            <person name="Sayavedra-Soto L.A."/>
            <person name="Klotz M.G."/>
        </authorList>
    </citation>
    <scope>NUCLEOTIDE SEQUENCE [LARGE SCALE GENOMIC DNA]</scope>
    <source>
        <strain evidence="4 5">C-27</strain>
    </source>
</reference>